<dbReference type="Gene3D" id="1.25.40.390">
    <property type="match status" value="1"/>
</dbReference>
<keyword evidence="2" id="KW-1185">Reference proteome</keyword>
<organism evidence="1 2">
    <name type="scientific">Niabella ginsengisoli</name>
    <dbReference type="NCBI Taxonomy" id="522298"/>
    <lineage>
        <taxon>Bacteria</taxon>
        <taxon>Pseudomonadati</taxon>
        <taxon>Bacteroidota</taxon>
        <taxon>Chitinophagia</taxon>
        <taxon>Chitinophagales</taxon>
        <taxon>Chitinophagaceae</taxon>
        <taxon>Niabella</taxon>
    </lineage>
</organism>
<protein>
    <submittedName>
        <fullName evidence="1">SusD/RagB family nutrient-binding outer membrane lipoprotein</fullName>
    </submittedName>
</protein>
<keyword evidence="1" id="KW-0449">Lipoprotein</keyword>
<sequence length="238" mass="26202">MKGYNPNINSGIEDPRIPYYIYNQIGATDASQSNTEYRDGGFISIYFGSKGPFRDGNQQNSISLFGIYPVGGRYDDGDGGTAAAASGTGAAPYRFITYADRLYLEAELIDAGLATGNKRNVFEEAMMASMEQVDYVITTFVKPTQAVPALYNTSAANNYIFSVLAKYDAANATKKTEYIMTQKWLSSIGSAVDQYTDYRRTGYPILFDPNNQTMAPGGFVQPQLMETLLLMDLSQKLK</sequence>
<evidence type="ECO:0000313" key="1">
    <source>
        <dbReference type="EMBL" id="MCH5596683.1"/>
    </source>
</evidence>
<dbReference type="Proteomes" id="UP001202248">
    <property type="component" value="Unassembled WGS sequence"/>
</dbReference>
<accession>A0ABS9SEB1</accession>
<proteinExistence type="predicted"/>
<dbReference type="InterPro" id="IPR011990">
    <property type="entry name" value="TPR-like_helical_dom_sf"/>
</dbReference>
<dbReference type="EMBL" id="JAKWBL010000001">
    <property type="protein sequence ID" value="MCH5596683.1"/>
    <property type="molecule type" value="Genomic_DNA"/>
</dbReference>
<dbReference type="SUPFAM" id="SSF48452">
    <property type="entry name" value="TPR-like"/>
    <property type="match status" value="1"/>
</dbReference>
<reference evidence="1 2" key="1">
    <citation type="submission" date="2022-02" db="EMBL/GenBank/DDBJ databases">
        <authorList>
            <person name="Min J."/>
        </authorList>
    </citation>
    <scope>NUCLEOTIDE SEQUENCE [LARGE SCALE GENOMIC DNA]</scope>
    <source>
        <strain evidence="1 2">GR10-1</strain>
    </source>
</reference>
<gene>
    <name evidence="1" type="ORF">MKP09_01475</name>
</gene>
<dbReference type="InterPro" id="IPR041662">
    <property type="entry name" value="SusD-like_2"/>
</dbReference>
<evidence type="ECO:0000313" key="2">
    <source>
        <dbReference type="Proteomes" id="UP001202248"/>
    </source>
</evidence>
<name>A0ABS9SEB1_9BACT</name>
<comment type="caution">
    <text evidence="1">The sequence shown here is derived from an EMBL/GenBank/DDBJ whole genome shotgun (WGS) entry which is preliminary data.</text>
</comment>
<dbReference type="RefSeq" id="WP_240826105.1">
    <property type="nucleotide sequence ID" value="NZ_JAKWBL010000001.1"/>
</dbReference>
<dbReference type="Pfam" id="PF12771">
    <property type="entry name" value="SusD-like_2"/>
    <property type="match status" value="1"/>
</dbReference>